<evidence type="ECO:0000313" key="3">
    <source>
        <dbReference type="EMBL" id="KKH17346.1"/>
    </source>
</evidence>
<dbReference type="Proteomes" id="UP000034064">
    <property type="component" value="Unassembled WGS sequence"/>
</dbReference>
<reference evidence="4 5" key="1">
    <citation type="journal article" date="2015" name="ISME J.">
        <title>Genomic and phenotypic differentiation among Methanosarcina mazei populations from Columbia River sediment.</title>
        <authorList>
            <person name="Youngblut N.D."/>
            <person name="Wirth J.S."/>
            <person name="Henriksen J.R."/>
            <person name="Smith M."/>
            <person name="Simon H."/>
            <person name="Metcalf W.W."/>
            <person name="Whitaker R.J."/>
        </authorList>
    </citation>
    <scope>NUCLEOTIDE SEQUENCE [LARGE SCALE GENOMIC DNA]</scope>
    <source>
        <strain evidence="3 5">1.F.A.1A.3</strain>
        <strain evidence="1 6">1.F.A.1B.3</strain>
        <strain evidence="2 4">1.F.A.1B.4</strain>
    </source>
</reference>
<protein>
    <submittedName>
        <fullName evidence="1">Uncharacterized protein</fullName>
    </submittedName>
</protein>
<proteinExistence type="predicted"/>
<dbReference type="Proteomes" id="UP000034733">
    <property type="component" value="Unassembled WGS sequence"/>
</dbReference>
<evidence type="ECO:0000313" key="1">
    <source>
        <dbReference type="EMBL" id="KKH15829.1"/>
    </source>
</evidence>
<sequence length="241" mass="28421">MNREEILELCASNPEVIIDYIKSLEPTFDFNTPERPECSLDLYKQAKGKEICGYVYNDGTIADPWEAYADGYLAAVKKLIEVAKRNEFMVDTFGYPIFYLFYHYLELRLKRIIRCGEFFITPTHQKQDLSTSHNIVSLWEKCKIILKEIEGWKEYTDLSEDVKKDYETIDHFIKEVARDTTSQAFRYPDNFKKQKPFLVDDKEQQFLNITNLSYVVDWLSYRLDGISMAISVQLSFCGDYY</sequence>
<evidence type="ECO:0000313" key="6">
    <source>
        <dbReference type="Proteomes" id="UP000034733"/>
    </source>
</evidence>
<dbReference type="AlphaFoldDB" id="A0A0F8MUD2"/>
<evidence type="ECO:0000313" key="5">
    <source>
        <dbReference type="Proteomes" id="UP000034064"/>
    </source>
</evidence>
<dbReference type="EMBL" id="JJQC01000147">
    <property type="protein sequence ID" value="KKH17145.1"/>
    <property type="molecule type" value="Genomic_DNA"/>
</dbReference>
<dbReference type="PATRIC" id="fig|2209.48.peg.2745"/>
<accession>A0A0F8MUD2</accession>
<dbReference type="RefSeq" id="WP_048044877.1">
    <property type="nucleotide sequence ID" value="NZ_JJQA01000061.1"/>
</dbReference>
<gene>
    <name evidence="3" type="ORF">DU44_12755</name>
    <name evidence="1" type="ORF">DU48_11940</name>
    <name evidence="2" type="ORF">DU65_13010</name>
</gene>
<dbReference type="Proteomes" id="UP000033987">
    <property type="component" value="Unassembled WGS sequence"/>
</dbReference>
<comment type="caution">
    <text evidence="1">The sequence shown here is derived from an EMBL/GenBank/DDBJ whole genome shotgun (WGS) entry which is preliminary data.</text>
</comment>
<name>A0A0F8MUD2_METMZ</name>
<evidence type="ECO:0000313" key="4">
    <source>
        <dbReference type="Proteomes" id="UP000033987"/>
    </source>
</evidence>
<dbReference type="EMBL" id="JJQA01000061">
    <property type="protein sequence ID" value="KKH17346.1"/>
    <property type="molecule type" value="Genomic_DNA"/>
</dbReference>
<evidence type="ECO:0000313" key="2">
    <source>
        <dbReference type="EMBL" id="KKH17145.1"/>
    </source>
</evidence>
<organism evidence="1 6">
    <name type="scientific">Methanosarcina mazei</name>
    <name type="common">Methanosarcina frisia</name>
    <dbReference type="NCBI Taxonomy" id="2209"/>
    <lineage>
        <taxon>Archaea</taxon>
        <taxon>Methanobacteriati</taxon>
        <taxon>Methanobacteriota</taxon>
        <taxon>Stenosarchaea group</taxon>
        <taxon>Methanomicrobia</taxon>
        <taxon>Methanosarcinales</taxon>
        <taxon>Methanosarcinaceae</taxon>
        <taxon>Methanosarcina</taxon>
    </lineage>
</organism>
<dbReference type="EMBL" id="JJQB01000137">
    <property type="protein sequence ID" value="KKH15829.1"/>
    <property type="molecule type" value="Genomic_DNA"/>
</dbReference>